<comment type="caution">
    <text evidence="11">The sequence shown here is derived from an EMBL/GenBank/DDBJ whole genome shotgun (WGS) entry which is preliminary data.</text>
</comment>
<evidence type="ECO:0000313" key="11">
    <source>
        <dbReference type="EMBL" id="KAJ1961764.1"/>
    </source>
</evidence>
<dbReference type="PRINTS" id="PR01046">
    <property type="entry name" value="TRNASYNTHPRO"/>
</dbReference>
<keyword evidence="4" id="KW-0547">Nucleotide-binding</keyword>
<dbReference type="AlphaFoldDB" id="A0A9W8E1C2"/>
<dbReference type="GO" id="GO:0004827">
    <property type="term" value="F:proline-tRNA ligase activity"/>
    <property type="evidence" value="ECO:0007669"/>
    <property type="project" value="UniProtKB-EC"/>
</dbReference>
<dbReference type="GO" id="GO:0005739">
    <property type="term" value="C:mitochondrion"/>
    <property type="evidence" value="ECO:0007669"/>
    <property type="project" value="TreeGrafter"/>
</dbReference>
<comment type="similarity">
    <text evidence="1">Belongs to the class-II aminoacyl-tRNA synthetase family.</text>
</comment>
<dbReference type="InterPro" id="IPR050062">
    <property type="entry name" value="Pro-tRNA_synthetase"/>
</dbReference>
<feature type="domain" description="Aminoacyl-transfer RNA synthetases class-II family profile" evidence="10">
    <location>
        <begin position="68"/>
        <end position="554"/>
    </location>
</feature>
<dbReference type="Gene3D" id="3.30.930.10">
    <property type="entry name" value="Bira Bifunctional Protein, Domain 2"/>
    <property type="match status" value="2"/>
</dbReference>
<dbReference type="EC" id="6.1.1.15" evidence="2"/>
<dbReference type="InterPro" id="IPR002316">
    <property type="entry name" value="Pro-tRNA-ligase_IIa"/>
</dbReference>
<evidence type="ECO:0000313" key="12">
    <source>
        <dbReference type="Proteomes" id="UP001150925"/>
    </source>
</evidence>
<keyword evidence="12" id="KW-1185">Reference proteome</keyword>
<reference evidence="11" key="1">
    <citation type="submission" date="2022-07" db="EMBL/GenBank/DDBJ databases">
        <title>Phylogenomic reconstructions and comparative analyses of Kickxellomycotina fungi.</title>
        <authorList>
            <person name="Reynolds N.K."/>
            <person name="Stajich J.E."/>
            <person name="Barry K."/>
            <person name="Grigoriev I.V."/>
            <person name="Crous P."/>
            <person name="Smith M.E."/>
        </authorList>
    </citation>
    <scope>NUCLEOTIDE SEQUENCE</scope>
    <source>
        <strain evidence="11">RSA 1196</strain>
    </source>
</reference>
<evidence type="ECO:0000256" key="6">
    <source>
        <dbReference type="ARBA" id="ARBA00022917"/>
    </source>
</evidence>
<dbReference type="InterPro" id="IPR036621">
    <property type="entry name" value="Anticodon-bd_dom_sf"/>
</dbReference>
<dbReference type="GO" id="GO:0006433">
    <property type="term" value="P:prolyl-tRNA aminoacylation"/>
    <property type="evidence" value="ECO:0007669"/>
    <property type="project" value="InterPro"/>
</dbReference>
<dbReference type="InterPro" id="IPR006195">
    <property type="entry name" value="aa-tRNA-synth_II"/>
</dbReference>
<dbReference type="Proteomes" id="UP001150925">
    <property type="component" value="Unassembled WGS sequence"/>
</dbReference>
<keyword evidence="6" id="KW-0648">Protein biosynthesis</keyword>
<dbReference type="Pfam" id="PF03129">
    <property type="entry name" value="HGTP_anticodon"/>
    <property type="match status" value="1"/>
</dbReference>
<dbReference type="PANTHER" id="PTHR42753">
    <property type="entry name" value="MITOCHONDRIAL RIBOSOME PROTEIN L39/PROLYL-TRNA LIGASE FAMILY MEMBER"/>
    <property type="match status" value="1"/>
</dbReference>
<dbReference type="EMBL" id="JANBPY010001073">
    <property type="protein sequence ID" value="KAJ1961764.1"/>
    <property type="molecule type" value="Genomic_DNA"/>
</dbReference>
<accession>A0A9W8E1C2</accession>
<keyword evidence="7" id="KW-0030">Aminoacyl-tRNA synthetase</keyword>
<organism evidence="11 12">
    <name type="scientific">Dispira parvispora</name>
    <dbReference type="NCBI Taxonomy" id="1520584"/>
    <lineage>
        <taxon>Eukaryota</taxon>
        <taxon>Fungi</taxon>
        <taxon>Fungi incertae sedis</taxon>
        <taxon>Zoopagomycota</taxon>
        <taxon>Kickxellomycotina</taxon>
        <taxon>Dimargaritomycetes</taxon>
        <taxon>Dimargaritales</taxon>
        <taxon>Dimargaritaceae</taxon>
        <taxon>Dispira</taxon>
    </lineage>
</organism>
<evidence type="ECO:0000259" key="10">
    <source>
        <dbReference type="PROSITE" id="PS50862"/>
    </source>
</evidence>
<evidence type="ECO:0000256" key="1">
    <source>
        <dbReference type="ARBA" id="ARBA00008226"/>
    </source>
</evidence>
<dbReference type="PROSITE" id="PS50862">
    <property type="entry name" value="AA_TRNA_LIGASE_II"/>
    <property type="match status" value="1"/>
</dbReference>
<sequence>MFPRPITTFQGPRQPWGTVRFHHISSRVRLSRVFAPTLKPESGPASDYSSLGHRFLVRAGFVRPSSTGIYTLLPLGQRVLGHLERLVDRIMVERLEAHKLGLAHLLPATLWKRSGRWVTTGKELFRLTDRKQTDYCLGPTHEEEITQLIAREVTSHRQLPLRLYQVGRKFRDEVRPRSGLLRAREFVMKDLYSFDVDSTSAQETYDQVRLAYRQFFDHLGVAYLEAKADSGNIGGSLSHEFHLPASIGEDVLLQCGQCGYTANQECADVVIMPDGTASIESTPGDTWIDFVTRLPSLIFPPTGQSAKEKLRDIHQKVAHLPVTVQWGKYETVTGSSSSTWIMAILPQGRTLNSIKLDKKIPHHGEWHPLSWEALTASSIPSNEKEHPPLQHKASEDNSWVIAVDRRVADMLPTTHPWRTNPTTAHAEESNLEFSRRVFVDDFALALPGDICAHCHSSEGSAPIADAKPTLEQVRAIEVGHTFYLGTKYSKTLGALVQPPNDSQTSKPPRQVPIEMGCYGLGLSRIVGALADTHHDKQGIRWPPAIAPYRLCIMPIIPKSEMKSLCPTWDGTSPLKSHHVDHPVWRAMTSLYDHLQDRVPAQQWQAWVSANDPGTYNPNQPTQSNTPRLSRYWNNHLVIDDRLHLSPGQRFKDAELIGFPWLLVIGKQFIQNNKVELHDRRDQSKYVVTVEEALEYLDQQATVAEGMD</sequence>
<dbReference type="Pfam" id="PF00587">
    <property type="entry name" value="tRNA-synt_2b"/>
    <property type="match status" value="1"/>
</dbReference>
<gene>
    <name evidence="11" type="ORF">IWQ62_003757</name>
</gene>
<evidence type="ECO:0000256" key="9">
    <source>
        <dbReference type="ARBA" id="ARBA00047671"/>
    </source>
</evidence>
<dbReference type="InterPro" id="IPR004154">
    <property type="entry name" value="Anticodon-bd"/>
</dbReference>
<dbReference type="SUPFAM" id="SSF55681">
    <property type="entry name" value="Class II aaRS and biotin synthetases"/>
    <property type="match status" value="1"/>
</dbReference>
<comment type="catalytic activity">
    <reaction evidence="9">
        <text>tRNA(Pro) + L-proline + ATP = L-prolyl-tRNA(Pro) + AMP + diphosphate</text>
        <dbReference type="Rhea" id="RHEA:14305"/>
        <dbReference type="Rhea" id="RHEA-COMP:9700"/>
        <dbReference type="Rhea" id="RHEA-COMP:9702"/>
        <dbReference type="ChEBI" id="CHEBI:30616"/>
        <dbReference type="ChEBI" id="CHEBI:33019"/>
        <dbReference type="ChEBI" id="CHEBI:60039"/>
        <dbReference type="ChEBI" id="CHEBI:78442"/>
        <dbReference type="ChEBI" id="CHEBI:78532"/>
        <dbReference type="ChEBI" id="CHEBI:456215"/>
        <dbReference type="EC" id="6.1.1.15"/>
    </reaction>
</comment>
<evidence type="ECO:0000256" key="5">
    <source>
        <dbReference type="ARBA" id="ARBA00022840"/>
    </source>
</evidence>
<evidence type="ECO:0000256" key="7">
    <source>
        <dbReference type="ARBA" id="ARBA00023146"/>
    </source>
</evidence>
<keyword evidence="3" id="KW-0436">Ligase</keyword>
<dbReference type="SUPFAM" id="SSF52954">
    <property type="entry name" value="Class II aaRS ABD-related"/>
    <property type="match status" value="1"/>
</dbReference>
<protein>
    <recommendedName>
        <fullName evidence="2">proline--tRNA ligase</fullName>
        <ecNumber evidence="2">6.1.1.15</ecNumber>
    </recommendedName>
    <alternativeName>
        <fullName evidence="8">Prolyl-tRNA synthetase</fullName>
    </alternativeName>
</protein>
<name>A0A9W8E1C2_9FUNG</name>
<evidence type="ECO:0000256" key="3">
    <source>
        <dbReference type="ARBA" id="ARBA00022598"/>
    </source>
</evidence>
<evidence type="ECO:0000256" key="4">
    <source>
        <dbReference type="ARBA" id="ARBA00022741"/>
    </source>
</evidence>
<dbReference type="InterPro" id="IPR045864">
    <property type="entry name" value="aa-tRNA-synth_II/BPL/LPL"/>
</dbReference>
<dbReference type="Gene3D" id="3.40.50.800">
    <property type="entry name" value="Anticodon-binding domain"/>
    <property type="match status" value="1"/>
</dbReference>
<dbReference type="PANTHER" id="PTHR42753:SF2">
    <property type="entry name" value="PROLINE--TRNA LIGASE"/>
    <property type="match status" value="1"/>
</dbReference>
<dbReference type="InterPro" id="IPR002314">
    <property type="entry name" value="aa-tRNA-synt_IIb"/>
</dbReference>
<dbReference type="GO" id="GO:0005524">
    <property type="term" value="F:ATP binding"/>
    <property type="evidence" value="ECO:0007669"/>
    <property type="project" value="UniProtKB-KW"/>
</dbReference>
<keyword evidence="5" id="KW-0067">ATP-binding</keyword>
<evidence type="ECO:0000256" key="2">
    <source>
        <dbReference type="ARBA" id="ARBA00012831"/>
    </source>
</evidence>
<dbReference type="OrthoDB" id="10267474at2759"/>
<evidence type="ECO:0000256" key="8">
    <source>
        <dbReference type="ARBA" id="ARBA00029731"/>
    </source>
</evidence>
<proteinExistence type="inferred from homology"/>